<dbReference type="PROSITE" id="PS51194">
    <property type="entry name" value="HELICASE_CTER"/>
    <property type="match status" value="1"/>
</dbReference>
<dbReference type="InterPro" id="IPR001965">
    <property type="entry name" value="Znf_PHD"/>
</dbReference>
<feature type="domain" description="Helicase C-terminal" evidence="7">
    <location>
        <begin position="525"/>
        <end position="694"/>
    </location>
</feature>
<name>S9U286_9TRYP</name>
<dbReference type="InterPro" id="IPR000330">
    <property type="entry name" value="SNF2_N"/>
</dbReference>
<evidence type="ECO:0000259" key="6">
    <source>
        <dbReference type="PROSITE" id="PS51192"/>
    </source>
</evidence>
<dbReference type="OrthoDB" id="5857104at2759"/>
<dbReference type="InterPro" id="IPR049730">
    <property type="entry name" value="SNF2/RAD54-like_C"/>
</dbReference>
<dbReference type="Pfam" id="PF00271">
    <property type="entry name" value="Helicase_C"/>
    <property type="match status" value="1"/>
</dbReference>
<dbReference type="AlphaFoldDB" id="S9U286"/>
<keyword evidence="3" id="KW-0378">Hydrolase</keyword>
<feature type="region of interest" description="Disordered" evidence="5">
    <location>
        <begin position="888"/>
        <end position="927"/>
    </location>
</feature>
<feature type="region of interest" description="Disordered" evidence="5">
    <location>
        <begin position="95"/>
        <end position="128"/>
    </location>
</feature>
<feature type="compositionally biased region" description="Low complexity" evidence="5">
    <location>
        <begin position="34"/>
        <end position="46"/>
    </location>
</feature>
<dbReference type="Gene3D" id="3.40.50.300">
    <property type="entry name" value="P-loop containing nucleotide triphosphate hydrolases"/>
    <property type="match status" value="1"/>
</dbReference>
<feature type="region of interest" description="Disordered" evidence="5">
    <location>
        <begin position="1"/>
        <end position="50"/>
    </location>
</feature>
<dbReference type="SMART" id="SM00490">
    <property type="entry name" value="HELICc"/>
    <property type="match status" value="1"/>
</dbReference>
<dbReference type="InterPro" id="IPR027417">
    <property type="entry name" value="P-loop_NTPase"/>
</dbReference>
<dbReference type="InterPro" id="IPR014001">
    <property type="entry name" value="Helicase_ATP-bd"/>
</dbReference>
<keyword evidence="1" id="KW-0479">Metal-binding</keyword>
<dbReference type="CDD" id="cd17919">
    <property type="entry name" value="DEXHc_Snf"/>
    <property type="match status" value="1"/>
</dbReference>
<evidence type="ECO:0000256" key="1">
    <source>
        <dbReference type="ARBA" id="ARBA00022723"/>
    </source>
</evidence>
<evidence type="ECO:0008006" key="10">
    <source>
        <dbReference type="Google" id="ProtNLM"/>
    </source>
</evidence>
<dbReference type="SMART" id="SM00487">
    <property type="entry name" value="DEXDc"/>
    <property type="match status" value="1"/>
</dbReference>
<dbReference type="Pfam" id="PF00176">
    <property type="entry name" value="SNF2-rel_dom"/>
    <property type="match status" value="1"/>
</dbReference>
<dbReference type="PANTHER" id="PTHR10799">
    <property type="entry name" value="SNF2/RAD54 HELICASE FAMILY"/>
    <property type="match status" value="1"/>
</dbReference>
<dbReference type="Gene3D" id="3.30.40.10">
    <property type="entry name" value="Zinc/RING finger domain, C3HC4 (zinc finger)"/>
    <property type="match status" value="1"/>
</dbReference>
<dbReference type="Gene3D" id="3.40.50.10810">
    <property type="entry name" value="Tandem AAA-ATPase domain"/>
    <property type="match status" value="1"/>
</dbReference>
<keyword evidence="9" id="KW-1185">Reference proteome</keyword>
<feature type="compositionally biased region" description="Acidic residues" evidence="5">
    <location>
        <begin position="917"/>
        <end position="927"/>
    </location>
</feature>
<dbReference type="Proteomes" id="UP000015354">
    <property type="component" value="Unassembled WGS sequence"/>
</dbReference>
<reference evidence="8 9" key="1">
    <citation type="journal article" date="2013" name="PLoS ONE">
        <title>Predicting the Proteins of Angomonas deanei, Strigomonas culicis and Their Respective Endosymbionts Reveals New Aspects of the Trypanosomatidae Family.</title>
        <authorList>
            <person name="Motta M.C."/>
            <person name="Martins A.C."/>
            <person name="de Souza S.S."/>
            <person name="Catta-Preta C.M."/>
            <person name="Silva R."/>
            <person name="Klein C.C."/>
            <person name="de Almeida L.G."/>
            <person name="de Lima Cunha O."/>
            <person name="Ciapina L.P."/>
            <person name="Brocchi M."/>
            <person name="Colabardini A.C."/>
            <person name="de Araujo Lima B."/>
            <person name="Machado C.R."/>
            <person name="de Almeida Soares C.M."/>
            <person name="Probst C.M."/>
            <person name="de Menezes C.B."/>
            <person name="Thompson C.E."/>
            <person name="Bartholomeu D.C."/>
            <person name="Gradia D.F."/>
            <person name="Pavoni D.P."/>
            <person name="Grisard E.C."/>
            <person name="Fantinatti-Garboggini F."/>
            <person name="Marchini F.K."/>
            <person name="Rodrigues-Luiz G.F."/>
            <person name="Wagner G."/>
            <person name="Goldman G.H."/>
            <person name="Fietto J.L."/>
            <person name="Elias M.C."/>
            <person name="Goldman M.H."/>
            <person name="Sagot M.F."/>
            <person name="Pereira M."/>
            <person name="Stoco P.H."/>
            <person name="de Mendonca-Neto R.P."/>
            <person name="Teixeira S.M."/>
            <person name="Maciel T.E."/>
            <person name="de Oliveira Mendes T.A."/>
            <person name="Urmenyi T.P."/>
            <person name="de Souza W."/>
            <person name="Schenkman S."/>
            <person name="de Vasconcelos A.T."/>
        </authorList>
    </citation>
    <scope>NUCLEOTIDE SEQUENCE [LARGE SCALE GENOMIC DNA]</scope>
</reference>
<evidence type="ECO:0000256" key="5">
    <source>
        <dbReference type="SAM" id="MobiDB-lite"/>
    </source>
</evidence>
<feature type="compositionally biased region" description="Low complexity" evidence="5">
    <location>
        <begin position="888"/>
        <end position="903"/>
    </location>
</feature>
<dbReference type="SMART" id="SM00249">
    <property type="entry name" value="PHD"/>
    <property type="match status" value="2"/>
</dbReference>
<evidence type="ECO:0000256" key="3">
    <source>
        <dbReference type="ARBA" id="ARBA00022801"/>
    </source>
</evidence>
<feature type="compositionally biased region" description="Low complexity" evidence="5">
    <location>
        <begin position="704"/>
        <end position="713"/>
    </location>
</feature>
<dbReference type="SUPFAM" id="SSF52540">
    <property type="entry name" value="P-loop containing nucleoside triphosphate hydrolases"/>
    <property type="match status" value="2"/>
</dbReference>
<dbReference type="GO" id="GO:0005524">
    <property type="term" value="F:ATP binding"/>
    <property type="evidence" value="ECO:0007669"/>
    <property type="project" value="InterPro"/>
</dbReference>
<organism evidence="8 9">
    <name type="scientific">Strigomonas culicis</name>
    <dbReference type="NCBI Taxonomy" id="28005"/>
    <lineage>
        <taxon>Eukaryota</taxon>
        <taxon>Discoba</taxon>
        <taxon>Euglenozoa</taxon>
        <taxon>Kinetoplastea</taxon>
        <taxon>Metakinetoplastina</taxon>
        <taxon>Trypanosomatida</taxon>
        <taxon>Trypanosomatidae</taxon>
        <taxon>Strigomonadinae</taxon>
        <taxon>Strigomonas</taxon>
    </lineage>
</organism>
<evidence type="ECO:0000256" key="2">
    <source>
        <dbReference type="ARBA" id="ARBA00022771"/>
    </source>
</evidence>
<gene>
    <name evidence="8" type="ORF">STCU_08020</name>
</gene>
<evidence type="ECO:0000256" key="4">
    <source>
        <dbReference type="ARBA" id="ARBA00022833"/>
    </source>
</evidence>
<sequence length="927" mass="102575">MNLDNYFTRYMHGGKKNETPSGDRRKSGRWPEEAAQSPSPPNAASARHSTYTVLTDEGEEVVALQRSPEQQRVFAVKRGRPVEDSEDDLDLLLGSQKAKGGAVRPTPSPKRWERRRSAEPVRSAERREVSMPARLDAVADMDWQTTSNHVLESIAKSFDGQFRYVLQSGDHVFDSFEPFFRDRALDSIERGPALSPRFAPAPQVSGDMMGSLPGCVLRNYQVAGVQFLLDHFHQGMPCILSDDMGLGKTAQVASFLQCLNVLHGVRGPHLIVVPLSTLTSWSRELSRWAPGLRVITCHGGQRARQEARRGRHNRHVVVLTTPAVFNQDRGFFKSRSWAVVVIDEAHVLKNRQTNVTTTARKLTSCFRLAVTGTPVHNRVEEVWSLLSFLYPRYVATFDPKANGTVEAAEDCSRLLKLVMLRRTKESMELGIPPRVDEPVTLLRPTYVQQELLSVMTARALADGGDHHTLQAHLSHQRAVCNHPMAMRLLAADERNRTPHIEERLALAGVPLDEASIIAPSAKMVHLDRVLPAMKAEGHRCLIFSNFTSTLDLLEAMCLLRGYSYERLDGNSNRVERELAIHRYNDPTSSCFVFLVTTTAGGVGVTLTGADTVFLFDAHFNPQLDRQAADRAHRIGQTRVVHVHRLCVQGTVEEHIRSIADRKASLGDFIVDGAAPEGEARLRVEEIRRLLQDLTAGEPRDEAAPRAAGADGEALDLSQRQQLDLLVRDLVHMERAGLPPAAKAPKGGQSGLRTYPKSNQCFHCKEPMHALEAMYHCLACPKSYHAQCVGRKVPKPGEAVSRTYTCPRHRCSLCGKAQQSDGAIFMCTQCPRAFCFDCLDSRYLVLDDAGVKLLNVERTYEGMEAELMDVRRSNYYITCLHCCGVLSNDSDSDSDSGSLSEFSEGGQGGSGSGSSSGDDADVIDVDEA</sequence>
<feature type="compositionally biased region" description="Basic and acidic residues" evidence="5">
    <location>
        <begin position="15"/>
        <end position="32"/>
    </location>
</feature>
<accession>S9U286</accession>
<dbReference type="PROSITE" id="PS51192">
    <property type="entry name" value="HELICASE_ATP_BIND_1"/>
    <property type="match status" value="1"/>
</dbReference>
<dbReference type="InterPro" id="IPR001650">
    <property type="entry name" value="Helicase_C-like"/>
</dbReference>
<dbReference type="InterPro" id="IPR013083">
    <property type="entry name" value="Znf_RING/FYVE/PHD"/>
</dbReference>
<dbReference type="CDD" id="cd18793">
    <property type="entry name" value="SF2_C_SNF"/>
    <property type="match status" value="1"/>
</dbReference>
<keyword evidence="2" id="KW-0863">Zinc-finger</keyword>
<protein>
    <recommendedName>
        <fullName evidence="10">Transcription activator</fullName>
    </recommendedName>
</protein>
<dbReference type="InterPro" id="IPR038718">
    <property type="entry name" value="SNF2-like_sf"/>
</dbReference>
<dbReference type="GO" id="GO:0016787">
    <property type="term" value="F:hydrolase activity"/>
    <property type="evidence" value="ECO:0007669"/>
    <property type="project" value="UniProtKB-KW"/>
</dbReference>
<feature type="region of interest" description="Disordered" evidence="5">
    <location>
        <begin position="694"/>
        <end position="713"/>
    </location>
</feature>
<feature type="compositionally biased region" description="Basic and acidic residues" evidence="5">
    <location>
        <begin position="115"/>
        <end position="128"/>
    </location>
</feature>
<feature type="domain" description="Helicase ATP-binding" evidence="6">
    <location>
        <begin position="229"/>
        <end position="392"/>
    </location>
</feature>
<evidence type="ECO:0000259" key="7">
    <source>
        <dbReference type="PROSITE" id="PS51194"/>
    </source>
</evidence>
<dbReference type="EMBL" id="ATMH01008020">
    <property type="protein sequence ID" value="EPY22939.1"/>
    <property type="molecule type" value="Genomic_DNA"/>
</dbReference>
<dbReference type="InterPro" id="IPR011011">
    <property type="entry name" value="Znf_FYVE_PHD"/>
</dbReference>
<keyword evidence="4" id="KW-0862">Zinc</keyword>
<dbReference type="SUPFAM" id="SSF57903">
    <property type="entry name" value="FYVE/PHD zinc finger"/>
    <property type="match status" value="1"/>
</dbReference>
<dbReference type="GO" id="GO:0008270">
    <property type="term" value="F:zinc ion binding"/>
    <property type="evidence" value="ECO:0007669"/>
    <property type="project" value="UniProtKB-KW"/>
</dbReference>
<evidence type="ECO:0000313" key="8">
    <source>
        <dbReference type="EMBL" id="EPY22939.1"/>
    </source>
</evidence>
<evidence type="ECO:0000313" key="9">
    <source>
        <dbReference type="Proteomes" id="UP000015354"/>
    </source>
</evidence>
<feature type="compositionally biased region" description="Gly residues" evidence="5">
    <location>
        <begin position="904"/>
        <end position="913"/>
    </location>
</feature>
<comment type="caution">
    <text evidence="8">The sequence shown here is derived from an EMBL/GenBank/DDBJ whole genome shotgun (WGS) entry which is preliminary data.</text>
</comment>
<proteinExistence type="predicted"/>